<dbReference type="GO" id="GO:0016020">
    <property type="term" value="C:membrane"/>
    <property type="evidence" value="ECO:0007669"/>
    <property type="project" value="UniProtKB-SubCell"/>
</dbReference>
<evidence type="ECO:0000256" key="4">
    <source>
        <dbReference type="ARBA" id="ARBA00023136"/>
    </source>
</evidence>
<dbReference type="KEGG" id="ssau:H8M03_03350"/>
<protein>
    <submittedName>
        <fullName evidence="6">MAPEG family protein</fullName>
    </submittedName>
</protein>
<dbReference type="InterPro" id="IPR023352">
    <property type="entry name" value="MAPEG-like_dom_sf"/>
</dbReference>
<dbReference type="InterPro" id="IPR001129">
    <property type="entry name" value="Membr-assoc_MAPEG"/>
</dbReference>
<feature type="transmembrane region" description="Helical" evidence="5">
    <location>
        <begin position="117"/>
        <end position="140"/>
    </location>
</feature>
<dbReference type="SUPFAM" id="SSF161084">
    <property type="entry name" value="MAPEG domain-like"/>
    <property type="match status" value="1"/>
</dbReference>
<comment type="subcellular location">
    <subcellularLocation>
        <location evidence="1">Membrane</location>
    </subcellularLocation>
</comment>
<dbReference type="Gene3D" id="1.20.120.550">
    <property type="entry name" value="Membrane associated eicosanoid/glutathione metabolism-like domain"/>
    <property type="match status" value="1"/>
</dbReference>
<dbReference type="Proteomes" id="UP000515861">
    <property type="component" value="Chromosome"/>
</dbReference>
<dbReference type="Pfam" id="PF01124">
    <property type="entry name" value="MAPEG"/>
    <property type="match status" value="1"/>
</dbReference>
<evidence type="ECO:0000256" key="5">
    <source>
        <dbReference type="SAM" id="Phobius"/>
    </source>
</evidence>
<dbReference type="RefSeq" id="WP_187480345.1">
    <property type="nucleotide sequence ID" value="NZ_CP060697.1"/>
</dbReference>
<proteinExistence type="predicted"/>
<evidence type="ECO:0000256" key="3">
    <source>
        <dbReference type="ARBA" id="ARBA00022989"/>
    </source>
</evidence>
<sequence length="149" mass="16540">MPYSPILAPVVALVAWSLVMLVWMAIARRRAFAKMGIRLDNIPRGSRGVNLDGRAPDEAQWPAHNYIHLMEQPTLFYAICLTLAMMGFGNGINYWLAWGYVGLRVVHSIIQATVNIVPLRLAVFALSTLCLMSLTVHAGLRILHDCGLI</sequence>
<feature type="transmembrane region" description="Helical" evidence="5">
    <location>
        <begin position="6"/>
        <end position="26"/>
    </location>
</feature>
<dbReference type="EMBL" id="CP060697">
    <property type="protein sequence ID" value="QNM83390.1"/>
    <property type="molecule type" value="Genomic_DNA"/>
</dbReference>
<keyword evidence="7" id="KW-1185">Reference proteome</keyword>
<keyword evidence="3 5" id="KW-1133">Transmembrane helix</keyword>
<keyword evidence="2 5" id="KW-0812">Transmembrane</keyword>
<dbReference type="AlphaFoldDB" id="A0A7G9L441"/>
<evidence type="ECO:0000256" key="1">
    <source>
        <dbReference type="ARBA" id="ARBA00004370"/>
    </source>
</evidence>
<organism evidence="6 7">
    <name type="scientific">Sphingomonas sabuli</name>
    <dbReference type="NCBI Taxonomy" id="2764186"/>
    <lineage>
        <taxon>Bacteria</taxon>
        <taxon>Pseudomonadati</taxon>
        <taxon>Pseudomonadota</taxon>
        <taxon>Alphaproteobacteria</taxon>
        <taxon>Sphingomonadales</taxon>
        <taxon>Sphingomonadaceae</taxon>
        <taxon>Sphingomonas</taxon>
    </lineage>
</organism>
<evidence type="ECO:0000313" key="6">
    <source>
        <dbReference type="EMBL" id="QNM83390.1"/>
    </source>
</evidence>
<feature type="transmembrane region" description="Helical" evidence="5">
    <location>
        <begin position="75"/>
        <end position="97"/>
    </location>
</feature>
<evidence type="ECO:0000313" key="7">
    <source>
        <dbReference type="Proteomes" id="UP000515861"/>
    </source>
</evidence>
<reference evidence="6 7" key="1">
    <citation type="submission" date="2020-08" db="EMBL/GenBank/DDBJ databases">
        <title>Sphingomonas sp. sand1-3 16S ribosomal RNA gene Genome sequencing and assembly.</title>
        <authorList>
            <person name="Kang M."/>
        </authorList>
    </citation>
    <scope>NUCLEOTIDE SEQUENCE [LARGE SCALE GENOMIC DNA]</scope>
    <source>
        <strain evidence="7">sand1-3</strain>
    </source>
</reference>
<accession>A0A7G9L441</accession>
<name>A0A7G9L441_9SPHN</name>
<keyword evidence="4 5" id="KW-0472">Membrane</keyword>
<evidence type="ECO:0000256" key="2">
    <source>
        <dbReference type="ARBA" id="ARBA00022692"/>
    </source>
</evidence>
<gene>
    <name evidence="6" type="ORF">H8M03_03350</name>
</gene>